<dbReference type="PROSITE" id="PS50102">
    <property type="entry name" value="RRM"/>
    <property type="match status" value="3"/>
</dbReference>
<evidence type="ECO:0000313" key="7">
    <source>
        <dbReference type="Proteomes" id="UP000028828"/>
    </source>
</evidence>
<dbReference type="Gene3D" id="3.30.70.330">
    <property type="match status" value="3"/>
</dbReference>
<feature type="domain" description="RRM" evidence="5">
    <location>
        <begin position="338"/>
        <end position="409"/>
    </location>
</feature>
<keyword evidence="2 3" id="KW-0694">RNA-binding</keyword>
<feature type="region of interest" description="Disordered" evidence="4">
    <location>
        <begin position="34"/>
        <end position="60"/>
    </location>
</feature>
<dbReference type="GO" id="GO:0003729">
    <property type="term" value="F:mRNA binding"/>
    <property type="evidence" value="ECO:0007669"/>
    <property type="project" value="InterPro"/>
</dbReference>
<protein>
    <submittedName>
        <fullName evidence="6">RNA recognition motif-containing protein</fullName>
    </submittedName>
</protein>
<dbReference type="CDD" id="cd00590">
    <property type="entry name" value="RRM_SF"/>
    <property type="match status" value="1"/>
</dbReference>
<organism evidence="6 7">
    <name type="scientific">Toxoplasma gondii p89</name>
    <dbReference type="NCBI Taxonomy" id="943119"/>
    <lineage>
        <taxon>Eukaryota</taxon>
        <taxon>Sar</taxon>
        <taxon>Alveolata</taxon>
        <taxon>Apicomplexa</taxon>
        <taxon>Conoidasida</taxon>
        <taxon>Coccidia</taxon>
        <taxon>Eucoccidiorida</taxon>
        <taxon>Eimeriorina</taxon>
        <taxon>Sarcocystidae</taxon>
        <taxon>Toxoplasma</taxon>
    </lineage>
</organism>
<feature type="region of interest" description="Disordered" evidence="4">
    <location>
        <begin position="156"/>
        <end position="207"/>
    </location>
</feature>
<dbReference type="OrthoDB" id="329128at2759"/>
<dbReference type="PANTHER" id="PTHR47640:SF10">
    <property type="entry name" value="TRNA SELENOCYSTEINE 1-ASSOCIATED PROTEIN 1-RELATED"/>
    <property type="match status" value="1"/>
</dbReference>
<reference evidence="6 7" key="1">
    <citation type="submission" date="2014-03" db="EMBL/GenBank/DDBJ databases">
        <authorList>
            <person name="Sibley D."/>
            <person name="Venepally P."/>
            <person name="Karamycheva S."/>
            <person name="Hadjithomas M."/>
            <person name="Khan A."/>
            <person name="Brunk B."/>
            <person name="Roos D."/>
            <person name="Caler E."/>
            <person name="Lorenzi H."/>
        </authorList>
    </citation>
    <scope>NUCLEOTIDE SEQUENCE [LARGE SCALE GENOMIC DNA]</scope>
    <source>
        <strain evidence="7">p89</strain>
    </source>
</reference>
<feature type="compositionally biased region" description="Polar residues" evidence="4">
    <location>
        <begin position="167"/>
        <end position="180"/>
    </location>
</feature>
<evidence type="ECO:0000313" key="6">
    <source>
        <dbReference type="EMBL" id="KFG28126.1"/>
    </source>
</evidence>
<dbReference type="SMART" id="SM00360">
    <property type="entry name" value="RRM"/>
    <property type="match status" value="3"/>
</dbReference>
<dbReference type="SUPFAM" id="SSF54928">
    <property type="entry name" value="RNA-binding domain, RBD"/>
    <property type="match status" value="2"/>
</dbReference>
<proteinExistence type="predicted"/>
<name>A0A086J7K8_TOXGO</name>
<dbReference type="Pfam" id="PF00076">
    <property type="entry name" value="RRM_1"/>
    <property type="match status" value="3"/>
</dbReference>
<dbReference type="InterPro" id="IPR000504">
    <property type="entry name" value="RRM_dom"/>
</dbReference>
<feature type="compositionally biased region" description="Polar residues" evidence="4">
    <location>
        <begin position="187"/>
        <end position="205"/>
    </location>
</feature>
<dbReference type="EMBL" id="AEYI02002480">
    <property type="protein sequence ID" value="KFG28126.1"/>
    <property type="molecule type" value="Genomic_DNA"/>
</dbReference>
<keyword evidence="1" id="KW-0677">Repeat</keyword>
<dbReference type="PANTHER" id="PTHR47640">
    <property type="entry name" value="TRNA SELENOCYSTEINE 1-ASSOCIATED PROTEIN 1-RELATED-RELATED"/>
    <property type="match status" value="1"/>
</dbReference>
<evidence type="ECO:0000256" key="4">
    <source>
        <dbReference type="SAM" id="MobiDB-lite"/>
    </source>
</evidence>
<dbReference type="Proteomes" id="UP000028828">
    <property type="component" value="Unassembled WGS sequence"/>
</dbReference>
<dbReference type="VEuPathDB" id="ToxoDB:TGP89_266740"/>
<gene>
    <name evidence="6" type="ORF">TGP89_266740</name>
</gene>
<feature type="domain" description="RRM" evidence="5">
    <location>
        <begin position="202"/>
        <end position="281"/>
    </location>
</feature>
<evidence type="ECO:0000259" key="5">
    <source>
        <dbReference type="PROSITE" id="PS50102"/>
    </source>
</evidence>
<dbReference type="InterPro" id="IPR012677">
    <property type="entry name" value="Nucleotide-bd_a/b_plait_sf"/>
</dbReference>
<accession>A0A086J7K8</accession>
<sequence length="683" mass="74167">MAVSALSYGYCGTFASRFAAEAFSSFSIRHGGIPRPDENSPADDVIAPGDTTRSSSTGRPKERRTLWMGDLDRAELPVDEAYVRNDMFLEFNAFITHVRVCRDRITRLPSFGFVEFATEKHASYILEHMNGRFVPGRCHKYKLNWANFNLTEKPETRATFSRPPELSRNSGETASRSSNAAGRRISDSSCRQSQGSPPPDSTSIWIGSLDPATSREEIEELFDQHYNTVCFVKLITDPNTGTGRGFGFVHFRDPDEADRALAEMNGAICRGRRIRVNRSNNSRASSAQGTFHDPSVQSAMAKLYAATAYQAQKIAQDYCGGFVPTKRKRGVLAGGATAKVVVRGLDPVCTEEEVERHLSHFGEIIQTKTVPGGKAYVTFAEQQAAENAVTYLSGCFIGANRVGLDHADCQPLENGGTGCEAPASDCVYYWPQTATNMSLNANETTSCAASSFDTSCVGLGGSCGWNNSGANNYVEANLGWGEAAHSVDAHHTYNTSLVGDISWQPDSLRYVPNAASGACGAAALVPGLLVNGRFISYPLSQASTATQKDTEKREREHAKRKGLIAASDAELSGGLFHDVDPVMVPADLLPAPMMADKAILTRGTLERHTFVSNNPSFSCTLKLRGPSEDDGFMELVDEIEGCEAVIKSDHERLVAAKQKANARMHEEDHEILYGTAYSGTLPL</sequence>
<evidence type="ECO:0000256" key="3">
    <source>
        <dbReference type="PROSITE-ProRule" id="PRU00176"/>
    </source>
</evidence>
<dbReference type="GO" id="GO:0005829">
    <property type="term" value="C:cytosol"/>
    <property type="evidence" value="ECO:0007669"/>
    <property type="project" value="TreeGrafter"/>
</dbReference>
<dbReference type="AlphaFoldDB" id="A0A086J7K8"/>
<feature type="domain" description="RRM" evidence="5">
    <location>
        <begin position="64"/>
        <end position="148"/>
    </location>
</feature>
<dbReference type="InterPro" id="IPR050825">
    <property type="entry name" value="RBM42_RBP45_47-like"/>
</dbReference>
<dbReference type="InterPro" id="IPR035979">
    <property type="entry name" value="RBD_domain_sf"/>
</dbReference>
<comment type="caution">
    <text evidence="6">The sequence shown here is derived from an EMBL/GenBank/DDBJ whole genome shotgun (WGS) entry which is preliminary data.</text>
</comment>
<evidence type="ECO:0000256" key="1">
    <source>
        <dbReference type="ARBA" id="ARBA00022737"/>
    </source>
</evidence>
<evidence type="ECO:0000256" key="2">
    <source>
        <dbReference type="ARBA" id="ARBA00022884"/>
    </source>
</evidence>